<reference evidence="9" key="1">
    <citation type="submission" date="2007-07" db="EMBL/GenBank/DDBJ databases">
        <title>PCAP assembly of the Caenorhabditis remanei genome.</title>
        <authorList>
            <consortium name="The Caenorhabditis remanei Sequencing Consortium"/>
            <person name="Wilson R.K."/>
        </authorList>
    </citation>
    <scope>NUCLEOTIDE SEQUENCE [LARGE SCALE GENOMIC DNA]</scope>
    <source>
        <strain evidence="9">PB4641</strain>
    </source>
</reference>
<keyword evidence="5 8" id="KW-0812">Transmembrane</keyword>
<dbReference type="Proteomes" id="UP000008281">
    <property type="component" value="Unassembled WGS sequence"/>
</dbReference>
<evidence type="ECO:0000313" key="9">
    <source>
        <dbReference type="EMBL" id="EFO91726.1"/>
    </source>
</evidence>
<dbReference type="AlphaFoldDB" id="E3NAY9"/>
<keyword evidence="10" id="KW-1185">Reference proteome</keyword>
<dbReference type="InterPro" id="IPR052012">
    <property type="entry name" value="GTase_92"/>
</dbReference>
<evidence type="ECO:0000313" key="10">
    <source>
        <dbReference type="Proteomes" id="UP000008281"/>
    </source>
</evidence>
<organism evidence="10">
    <name type="scientific">Caenorhabditis remanei</name>
    <name type="common">Caenorhabditis vulgaris</name>
    <dbReference type="NCBI Taxonomy" id="31234"/>
    <lineage>
        <taxon>Eukaryota</taxon>
        <taxon>Metazoa</taxon>
        <taxon>Ecdysozoa</taxon>
        <taxon>Nematoda</taxon>
        <taxon>Chromadorea</taxon>
        <taxon>Rhabditida</taxon>
        <taxon>Rhabditina</taxon>
        <taxon>Rhabditomorpha</taxon>
        <taxon>Rhabditoidea</taxon>
        <taxon>Rhabditidae</taxon>
        <taxon>Peloderinae</taxon>
        <taxon>Caenorhabditis</taxon>
    </lineage>
</organism>
<keyword evidence="4 8" id="KW-0808">Transferase</keyword>
<evidence type="ECO:0000256" key="8">
    <source>
        <dbReference type="RuleBase" id="RU366017"/>
    </source>
</evidence>
<accession>E3NAY9</accession>
<evidence type="ECO:0000256" key="2">
    <source>
        <dbReference type="ARBA" id="ARBA00007647"/>
    </source>
</evidence>
<dbReference type="OrthoDB" id="6232146at2759"/>
<evidence type="ECO:0000256" key="5">
    <source>
        <dbReference type="ARBA" id="ARBA00022692"/>
    </source>
</evidence>
<evidence type="ECO:0000256" key="7">
    <source>
        <dbReference type="ARBA" id="ARBA00023136"/>
    </source>
</evidence>
<keyword evidence="3 8" id="KW-0328">Glycosyltransferase</keyword>
<comment type="similarity">
    <text evidence="2 8">Belongs to the glycosyltransferase 92 family.</text>
</comment>
<evidence type="ECO:0000256" key="1">
    <source>
        <dbReference type="ARBA" id="ARBA00004167"/>
    </source>
</evidence>
<feature type="transmembrane region" description="Helical" evidence="8">
    <location>
        <begin position="7"/>
        <end position="24"/>
    </location>
</feature>
<dbReference type="Pfam" id="PF01697">
    <property type="entry name" value="Glyco_transf_92"/>
    <property type="match status" value="1"/>
</dbReference>
<protein>
    <recommendedName>
        <fullName evidence="8">Glycosyltransferase family 92 protein</fullName>
        <ecNumber evidence="8">2.4.1.-</ecNumber>
    </recommendedName>
</protein>
<dbReference type="InParanoid" id="E3NAY9"/>
<dbReference type="GO" id="GO:0016020">
    <property type="term" value="C:membrane"/>
    <property type="evidence" value="ECO:0007669"/>
    <property type="project" value="UniProtKB-SubCell"/>
</dbReference>
<dbReference type="InterPro" id="IPR008166">
    <property type="entry name" value="Glyco_transf_92"/>
</dbReference>
<keyword evidence="6 8" id="KW-1133">Transmembrane helix</keyword>
<dbReference type="PANTHER" id="PTHR21645">
    <property type="entry name" value="GLYCOSYLTRANSFERASE FAMILY 92 PROTEIN"/>
    <property type="match status" value="1"/>
</dbReference>
<dbReference type="eggNOG" id="KOG4735">
    <property type="taxonomic scope" value="Eukaryota"/>
</dbReference>
<gene>
    <name evidence="9" type="ORF">CRE_06061</name>
</gene>
<proteinExistence type="inferred from homology"/>
<sequence>MAAKLKIFAFLFFLILLIFIFFLFKTRNNRVPVKLEGFIHSAYYYETSESLGSQAIAIVLTVPLTFETPTIQLVRTGVSNDTEFIDGTIIFEPEENHTEYSTAIIKGNLKTLKTMEKLEIVGGIEIPLKMPVSQQYPVVFCIAPSSQDSTLNWPDLIFQIHVSRYYGAHLHFYLTNVSSPIYDFLKIYQSQKYITLQPWLKTSNSTDGAVYTDCLLQYKDATDYIGFMGPNEILIPSGASSYYEEFMREFGGNDEISSLKYEQYLLEVQRGARFSVNVNGRGPGHRVTKRVHNGIYRLENQKIDKMLIQNFGIPKAIRRDIPLLRVDQIAEVEKDWER</sequence>
<dbReference type="HOGENOM" id="CLU_821927_0_0_1"/>
<dbReference type="PANTHER" id="PTHR21645:SF22">
    <property type="entry name" value="GLYCOSYLTRANSFERASE FAMILY 92 PROTEIN"/>
    <property type="match status" value="1"/>
</dbReference>
<evidence type="ECO:0000256" key="3">
    <source>
        <dbReference type="ARBA" id="ARBA00022676"/>
    </source>
</evidence>
<dbReference type="EMBL" id="DS268580">
    <property type="protein sequence ID" value="EFO91726.1"/>
    <property type="molecule type" value="Genomic_DNA"/>
</dbReference>
<evidence type="ECO:0000256" key="4">
    <source>
        <dbReference type="ARBA" id="ARBA00022679"/>
    </source>
</evidence>
<dbReference type="EC" id="2.4.1.-" evidence="8"/>
<comment type="subcellular location">
    <subcellularLocation>
        <location evidence="1">Membrane</location>
        <topology evidence="1">Single-pass membrane protein</topology>
    </subcellularLocation>
</comment>
<evidence type="ECO:0000256" key="6">
    <source>
        <dbReference type="ARBA" id="ARBA00022989"/>
    </source>
</evidence>
<dbReference type="GO" id="GO:0016757">
    <property type="term" value="F:glycosyltransferase activity"/>
    <property type="evidence" value="ECO:0007669"/>
    <property type="project" value="UniProtKB-UniRule"/>
</dbReference>
<keyword evidence="7 8" id="KW-0472">Membrane</keyword>
<name>E3NAY9_CAERE</name>